<dbReference type="EMBL" id="JFKA01000082">
    <property type="protein sequence ID" value="OSQ33641.1"/>
    <property type="molecule type" value="Genomic_DNA"/>
</dbReference>
<proteinExistence type="predicted"/>
<comment type="subcellular location">
    <subcellularLocation>
        <location evidence="1 7">Cell inner membrane</location>
        <topology evidence="1 7">Multi-pass membrane protein</topology>
    </subcellularLocation>
</comment>
<feature type="non-terminal residue" evidence="10">
    <location>
        <position position="118"/>
    </location>
</feature>
<evidence type="ECO:0000256" key="2">
    <source>
        <dbReference type="ARBA" id="ARBA00022475"/>
    </source>
</evidence>
<feature type="transmembrane region" description="Helical" evidence="8">
    <location>
        <begin position="33"/>
        <end position="55"/>
    </location>
</feature>
<evidence type="ECO:0000313" key="11">
    <source>
        <dbReference type="Proteomes" id="UP000193391"/>
    </source>
</evidence>
<keyword evidence="3 7" id="KW-0997">Cell inner membrane</keyword>
<evidence type="ECO:0000313" key="10">
    <source>
        <dbReference type="EMBL" id="OSQ33641.1"/>
    </source>
</evidence>
<keyword evidence="6 8" id="KW-0472">Membrane</keyword>
<feature type="transmembrane region" description="Helical" evidence="8">
    <location>
        <begin position="6"/>
        <end position="21"/>
    </location>
</feature>
<dbReference type="Pfam" id="PF06808">
    <property type="entry name" value="DctM"/>
    <property type="match status" value="1"/>
</dbReference>
<dbReference type="Proteomes" id="UP000193391">
    <property type="component" value="Unassembled WGS sequence"/>
</dbReference>
<dbReference type="PANTHER" id="PTHR33362:SF5">
    <property type="entry name" value="C4-DICARBOXYLATE TRAP TRANSPORTER LARGE PERMEASE PROTEIN DCTM"/>
    <property type="match status" value="1"/>
</dbReference>
<dbReference type="InterPro" id="IPR004681">
    <property type="entry name" value="TRAP_DctM"/>
</dbReference>
<dbReference type="GO" id="GO:0022857">
    <property type="term" value="F:transmembrane transporter activity"/>
    <property type="evidence" value="ECO:0007669"/>
    <property type="project" value="UniProtKB-UniRule"/>
</dbReference>
<evidence type="ECO:0000256" key="3">
    <source>
        <dbReference type="ARBA" id="ARBA00022519"/>
    </source>
</evidence>
<dbReference type="OrthoDB" id="7824289at2"/>
<feature type="non-terminal residue" evidence="10">
    <location>
        <position position="1"/>
    </location>
</feature>
<evidence type="ECO:0000256" key="5">
    <source>
        <dbReference type="ARBA" id="ARBA00022989"/>
    </source>
</evidence>
<feature type="transmembrane region" description="Helical" evidence="8">
    <location>
        <begin position="61"/>
        <end position="80"/>
    </location>
</feature>
<feature type="domain" description="TRAP C4-dicarboxylate transport system permease DctM subunit" evidence="9">
    <location>
        <begin position="1"/>
        <end position="115"/>
    </location>
</feature>
<evidence type="ECO:0000256" key="8">
    <source>
        <dbReference type="SAM" id="Phobius"/>
    </source>
</evidence>
<keyword evidence="11" id="KW-1185">Reference proteome</keyword>
<keyword evidence="5 8" id="KW-1133">Transmembrane helix</keyword>
<dbReference type="InterPro" id="IPR010656">
    <property type="entry name" value="DctM"/>
</dbReference>
<evidence type="ECO:0000259" key="9">
    <source>
        <dbReference type="Pfam" id="PF06808"/>
    </source>
</evidence>
<dbReference type="PANTHER" id="PTHR33362">
    <property type="entry name" value="SIALIC ACID TRAP TRANSPORTER PERMEASE PROTEIN SIAT-RELATED"/>
    <property type="match status" value="1"/>
</dbReference>
<keyword evidence="7" id="KW-0813">Transport</keyword>
<comment type="function">
    <text evidence="7">Part of the tripartite ATP-independent periplasmic (TRAP) transport system.</text>
</comment>
<keyword evidence="2" id="KW-1003">Cell membrane</keyword>
<gene>
    <name evidence="10" type="ORF">TMES_22060</name>
</gene>
<name>A0A1Y2KX15_9PROT</name>
<dbReference type="STRING" id="1293891.TMES_22060"/>
<accession>A0A1Y2KX15</accession>
<feature type="transmembrane region" description="Helical" evidence="8">
    <location>
        <begin position="87"/>
        <end position="108"/>
    </location>
</feature>
<evidence type="ECO:0000256" key="1">
    <source>
        <dbReference type="ARBA" id="ARBA00004429"/>
    </source>
</evidence>
<organism evidence="10 11">
    <name type="scientific">Thalassospira mesophila</name>
    <dbReference type="NCBI Taxonomy" id="1293891"/>
    <lineage>
        <taxon>Bacteria</taxon>
        <taxon>Pseudomonadati</taxon>
        <taxon>Pseudomonadota</taxon>
        <taxon>Alphaproteobacteria</taxon>
        <taxon>Rhodospirillales</taxon>
        <taxon>Thalassospiraceae</taxon>
        <taxon>Thalassospira</taxon>
    </lineage>
</organism>
<dbReference type="GO" id="GO:0005886">
    <property type="term" value="C:plasma membrane"/>
    <property type="evidence" value="ECO:0007669"/>
    <property type="project" value="UniProtKB-SubCell"/>
</dbReference>
<evidence type="ECO:0000256" key="6">
    <source>
        <dbReference type="ARBA" id="ARBA00023136"/>
    </source>
</evidence>
<reference evidence="10 11" key="1">
    <citation type="submission" date="2014-03" db="EMBL/GenBank/DDBJ databases">
        <title>The draft genome sequence of Thalassospira mesophila JCM 18969.</title>
        <authorList>
            <person name="Lai Q."/>
            <person name="Shao Z."/>
        </authorList>
    </citation>
    <scope>NUCLEOTIDE SEQUENCE [LARGE SCALE GENOMIC DNA]</scope>
    <source>
        <strain evidence="10 11">JCM 18969</strain>
    </source>
</reference>
<keyword evidence="4 8" id="KW-0812">Transmembrane</keyword>
<dbReference type="GO" id="GO:0015740">
    <property type="term" value="P:C4-dicarboxylate transport"/>
    <property type="evidence" value="ECO:0007669"/>
    <property type="project" value="TreeGrafter"/>
</dbReference>
<protein>
    <submittedName>
        <fullName evidence="10">C4-dicarboxylate ABC transporter permease</fullName>
    </submittedName>
</protein>
<comment type="caution">
    <text evidence="10">The sequence shown here is derived from an EMBL/GenBank/DDBJ whole genome shotgun (WGS) entry which is preliminary data.</text>
</comment>
<dbReference type="RefSeq" id="WP_143589787.1">
    <property type="nucleotide sequence ID" value="NZ_JFKA01000082.1"/>
</dbReference>
<evidence type="ECO:0000256" key="4">
    <source>
        <dbReference type="ARBA" id="ARBA00022692"/>
    </source>
</evidence>
<dbReference type="AlphaFoldDB" id="A0A1Y2KX15"/>
<sequence>KVTIMLMFIIANAMLFAHVLTTERIPHTIAEAIIGWGLPAWGFLIVVNIILLIAGNFMEPSAILMIMAPILFPIAMKLGIDPIHLGIIMVVNMEIGMITPPVGLNLFVTSGITGMPLL</sequence>
<evidence type="ECO:0000256" key="7">
    <source>
        <dbReference type="RuleBase" id="RU369079"/>
    </source>
</evidence>